<accession>A0A6M3M526</accession>
<gene>
    <name evidence="1" type="ORF">MM171A00787_0003</name>
</gene>
<name>A0A6M3M526_9ZZZZ</name>
<dbReference type="EMBL" id="MT143672">
    <property type="protein sequence ID" value="QJA99868.1"/>
    <property type="molecule type" value="Genomic_DNA"/>
</dbReference>
<organism evidence="1">
    <name type="scientific">viral metagenome</name>
    <dbReference type="NCBI Taxonomy" id="1070528"/>
    <lineage>
        <taxon>unclassified sequences</taxon>
        <taxon>metagenomes</taxon>
        <taxon>organismal metagenomes</taxon>
    </lineage>
</organism>
<sequence length="103" mass="11660">MDMWILYETADRHLANTIESILVSALPEADCRNALPGRDLKQGRLYKAAKEASEIVGWERFMNIDLVALRDGLVDHAPRSGRLWESWEVVNWQQKRAKGGAPG</sequence>
<dbReference type="AlphaFoldDB" id="A0A6M3M526"/>
<protein>
    <submittedName>
        <fullName evidence="1">Uncharacterized protein</fullName>
    </submittedName>
</protein>
<evidence type="ECO:0000313" key="1">
    <source>
        <dbReference type="EMBL" id="QJA99868.1"/>
    </source>
</evidence>
<reference evidence="1" key="1">
    <citation type="submission" date="2020-03" db="EMBL/GenBank/DDBJ databases">
        <title>The deep terrestrial virosphere.</title>
        <authorList>
            <person name="Holmfeldt K."/>
            <person name="Nilsson E."/>
            <person name="Simone D."/>
            <person name="Lopez-Fernandez M."/>
            <person name="Wu X."/>
            <person name="de Brujin I."/>
            <person name="Lundin D."/>
            <person name="Andersson A."/>
            <person name="Bertilsson S."/>
            <person name="Dopson M."/>
        </authorList>
    </citation>
    <scope>NUCLEOTIDE SEQUENCE</scope>
    <source>
        <strain evidence="1">MM171A00787</strain>
    </source>
</reference>
<proteinExistence type="predicted"/>